<accession>A0A261G286</accession>
<dbReference type="Gene3D" id="3.30.420.10">
    <property type="entry name" value="Ribonuclease H-like superfamily/Ribonuclease H"/>
    <property type="match status" value="1"/>
</dbReference>
<dbReference type="PANTHER" id="PTHR30231:SF4">
    <property type="entry name" value="PROTEIN NEN2"/>
    <property type="match status" value="1"/>
</dbReference>
<dbReference type="EMBL" id="MWXA01000009">
    <property type="protein sequence ID" value="OZG65086.1"/>
    <property type="molecule type" value="Genomic_DNA"/>
</dbReference>
<dbReference type="GO" id="GO:0003676">
    <property type="term" value="F:nucleic acid binding"/>
    <property type="evidence" value="ECO:0007669"/>
    <property type="project" value="InterPro"/>
</dbReference>
<dbReference type="Proteomes" id="UP000216451">
    <property type="component" value="Unassembled WGS sequence"/>
</dbReference>
<dbReference type="InterPro" id="IPR036397">
    <property type="entry name" value="RNaseH_sf"/>
</dbReference>
<feature type="domain" description="Exonuclease" evidence="4">
    <location>
        <begin position="38"/>
        <end position="221"/>
    </location>
</feature>
<dbReference type="GO" id="GO:0008408">
    <property type="term" value="F:3'-5' exonuclease activity"/>
    <property type="evidence" value="ECO:0007669"/>
    <property type="project" value="TreeGrafter"/>
</dbReference>
<dbReference type="GO" id="GO:0005829">
    <property type="term" value="C:cytosol"/>
    <property type="evidence" value="ECO:0007669"/>
    <property type="project" value="TreeGrafter"/>
</dbReference>
<keyword evidence="6" id="KW-1185">Reference proteome</keyword>
<evidence type="ECO:0000256" key="3">
    <source>
        <dbReference type="ARBA" id="ARBA00022839"/>
    </source>
</evidence>
<dbReference type="AlphaFoldDB" id="A0A261G286"/>
<proteinExistence type="predicted"/>
<dbReference type="PANTHER" id="PTHR30231">
    <property type="entry name" value="DNA POLYMERASE III SUBUNIT EPSILON"/>
    <property type="match status" value="1"/>
</dbReference>
<dbReference type="SUPFAM" id="SSF53098">
    <property type="entry name" value="Ribonuclease H-like"/>
    <property type="match status" value="1"/>
</dbReference>
<organism evidence="5 6">
    <name type="scientific">Bifidobacterium aquikefiri</name>
    <dbReference type="NCBI Taxonomy" id="1653207"/>
    <lineage>
        <taxon>Bacteria</taxon>
        <taxon>Bacillati</taxon>
        <taxon>Actinomycetota</taxon>
        <taxon>Actinomycetes</taxon>
        <taxon>Bifidobacteriales</taxon>
        <taxon>Bifidobacteriaceae</taxon>
        <taxon>Bifidobacterium</taxon>
    </lineage>
</organism>
<dbReference type="Pfam" id="PF00929">
    <property type="entry name" value="RNase_T"/>
    <property type="match status" value="1"/>
</dbReference>
<dbReference type="InterPro" id="IPR012337">
    <property type="entry name" value="RNaseH-like_sf"/>
</dbReference>
<comment type="caution">
    <text evidence="5">The sequence shown here is derived from an EMBL/GenBank/DDBJ whole genome shotgun (WGS) entry which is preliminary data.</text>
</comment>
<sequence>MSKRTITDMNDLAQSEQLLKTLESAPQQTSETALSKSWLLGFDTETTGARPGRDAIVSATLVLRDPEGGHAKDVLGEWIINPHRHMSPGASKVNGFTDDYLQKHGIEPEDALESITQVIASAQNNNIPLLAYNAPFDVAMLQHDLGQWKLDSLESRITNDNILVVDPLVIDRAVSHRSSKRTLSYTTEYYGVEPDGDFHNATADTVAAVDLIQPMTTLYPQIGHLTIGELMAWQQHAHSVWKDSFNQWLVSKGRRPIHDGWFE</sequence>
<evidence type="ECO:0000259" key="4">
    <source>
        <dbReference type="SMART" id="SM00479"/>
    </source>
</evidence>
<gene>
    <name evidence="5" type="ORF">BAQU_1826</name>
</gene>
<evidence type="ECO:0000313" key="6">
    <source>
        <dbReference type="Proteomes" id="UP000216451"/>
    </source>
</evidence>
<evidence type="ECO:0000256" key="2">
    <source>
        <dbReference type="ARBA" id="ARBA00022801"/>
    </source>
</evidence>
<dbReference type="SMART" id="SM00479">
    <property type="entry name" value="EXOIII"/>
    <property type="match status" value="1"/>
</dbReference>
<reference evidence="5 6" key="1">
    <citation type="journal article" date="2017" name="BMC Genomics">
        <title>Comparative genomic and phylogenomic analyses of the Bifidobacteriaceae family.</title>
        <authorList>
            <person name="Lugli G.A."/>
            <person name="Milani C."/>
            <person name="Turroni F."/>
            <person name="Duranti S."/>
            <person name="Mancabelli L."/>
            <person name="Mangifesta M."/>
            <person name="Ferrario C."/>
            <person name="Modesto M."/>
            <person name="Mattarelli P."/>
            <person name="Jiri K."/>
            <person name="van Sinderen D."/>
            <person name="Ventura M."/>
        </authorList>
    </citation>
    <scope>NUCLEOTIDE SEQUENCE [LARGE SCALE GENOMIC DNA]</scope>
    <source>
        <strain evidence="5 6">LMG 28769</strain>
    </source>
</reference>
<keyword evidence="3" id="KW-0269">Exonuclease</keyword>
<name>A0A261G286_9BIFI</name>
<protein>
    <submittedName>
        <fullName evidence="5">DNA polymerase III subunit epsilon</fullName>
    </submittedName>
</protein>
<dbReference type="CDD" id="cd06127">
    <property type="entry name" value="DEDDh"/>
    <property type="match status" value="1"/>
</dbReference>
<keyword evidence="1" id="KW-0540">Nuclease</keyword>
<dbReference type="InterPro" id="IPR013520">
    <property type="entry name" value="Ribonucl_H"/>
</dbReference>
<evidence type="ECO:0000256" key="1">
    <source>
        <dbReference type="ARBA" id="ARBA00022722"/>
    </source>
</evidence>
<keyword evidence="2" id="KW-0378">Hydrolase</keyword>
<evidence type="ECO:0000313" key="5">
    <source>
        <dbReference type="EMBL" id="OZG65086.1"/>
    </source>
</evidence>